<evidence type="ECO:0000313" key="3">
    <source>
        <dbReference type="Proteomes" id="UP000321323"/>
    </source>
</evidence>
<sequence>MSWLFSQALVEEYSAGTSLAGAPSSQLNVTPTQHKFWRNDKTMDASDLSRFGLTLQLLTAGHGVELLMSYLAAFPVRTSAQLEPALASMANDPACGPTWRGSFAKYDPSGASTWRTPQCSLLGGSDEFSETWPRWGSMLNGVSYLRQIPALPICESGSGLWPTPTASLGTKGGRVTPRKGREGGTLIEAVSARRWPTPKANDAEKRGNFNASDPRNGLVGAVRQQEPGQLSPEWVEWLMGWPIGWTELKPLAMARFREWQQQHGLS</sequence>
<protein>
    <recommendedName>
        <fullName evidence="4">Transposase</fullName>
    </recommendedName>
</protein>
<name>A0ABZ1UTN7_9BURK</name>
<reference evidence="2 3" key="1">
    <citation type="journal article" date="2019" name="Int. J. Syst. Evol. Microbiol.">
        <title>The Draft Whole-Genome Sequence of the Antibiotic Producer Empedobacter haloabium ATCC 31962 Provides Indications for Its Taxonomic Reclassification.</title>
        <authorList>
            <person name="Miess H."/>
            <person name="Arlt P."/>
            <person name="Apel A.K."/>
            <person name="Weber T."/>
            <person name="Nieselt K."/>
            <person name="Hanssen F."/>
            <person name="Czemmel S."/>
            <person name="Nahnsen S."/>
            <person name="Gross H."/>
        </authorList>
    </citation>
    <scope>NUCLEOTIDE SEQUENCE [LARGE SCALE GENOMIC DNA]</scope>
    <source>
        <strain evidence="2 3">ATCC 31962</strain>
    </source>
</reference>
<evidence type="ECO:0008006" key="4">
    <source>
        <dbReference type="Google" id="ProtNLM"/>
    </source>
</evidence>
<keyword evidence="3" id="KW-1185">Reference proteome</keyword>
<organism evidence="2 3">
    <name type="scientific">[Empedobacter] haloabium</name>
    <dbReference type="NCBI Taxonomy" id="592317"/>
    <lineage>
        <taxon>Bacteria</taxon>
        <taxon>Pseudomonadati</taxon>
        <taxon>Pseudomonadota</taxon>
        <taxon>Betaproteobacteria</taxon>
        <taxon>Burkholderiales</taxon>
        <taxon>Oxalobacteraceae</taxon>
        <taxon>Telluria group</taxon>
        <taxon>Telluria group incertae sedis</taxon>
    </lineage>
</organism>
<evidence type="ECO:0000256" key="1">
    <source>
        <dbReference type="SAM" id="MobiDB-lite"/>
    </source>
</evidence>
<dbReference type="Proteomes" id="UP000321323">
    <property type="component" value="Chromosome"/>
</dbReference>
<proteinExistence type="predicted"/>
<dbReference type="EMBL" id="CP136508">
    <property type="protein sequence ID" value="WUR15689.1"/>
    <property type="molecule type" value="Genomic_DNA"/>
</dbReference>
<accession>A0ABZ1UTN7</accession>
<feature type="region of interest" description="Disordered" evidence="1">
    <location>
        <begin position="198"/>
        <end position="217"/>
    </location>
</feature>
<gene>
    <name evidence="2" type="ORF">E7V67_011475</name>
</gene>
<evidence type="ECO:0000313" key="2">
    <source>
        <dbReference type="EMBL" id="WUR15689.1"/>
    </source>
</evidence>